<dbReference type="Proteomes" id="UP001501757">
    <property type="component" value="Unassembled WGS sequence"/>
</dbReference>
<dbReference type="NCBIfam" id="TIGR01409">
    <property type="entry name" value="TAT_signal_seq"/>
    <property type="match status" value="1"/>
</dbReference>
<gene>
    <name evidence="3" type="ORF">GCM10009092_44620</name>
</gene>
<dbReference type="InterPro" id="IPR037165">
    <property type="entry name" value="AldOxase/xan_DH_Mopterin-bd_sf"/>
</dbReference>
<dbReference type="SMART" id="SM01008">
    <property type="entry name" value="Ald_Xan_dh_C"/>
    <property type="match status" value="1"/>
</dbReference>
<protein>
    <submittedName>
        <fullName evidence="3">Xanthine dehydrogenase family protein molybdopterin-binding subunit</fullName>
    </submittedName>
</protein>
<dbReference type="SUPFAM" id="SSF54665">
    <property type="entry name" value="CO dehydrogenase molybdoprotein N-domain-like"/>
    <property type="match status" value="1"/>
</dbReference>
<dbReference type="Gene3D" id="3.30.365.10">
    <property type="entry name" value="Aldehyde oxidase/xanthine dehydrogenase, molybdopterin binding domain"/>
    <property type="match status" value="4"/>
</dbReference>
<dbReference type="EMBL" id="BAAAEI010000031">
    <property type="protein sequence ID" value="GAA0375474.1"/>
    <property type="molecule type" value="Genomic_DNA"/>
</dbReference>
<evidence type="ECO:0000313" key="4">
    <source>
        <dbReference type="Proteomes" id="UP001501757"/>
    </source>
</evidence>
<dbReference type="InterPro" id="IPR036856">
    <property type="entry name" value="Ald_Oxase/Xan_DH_a/b_sf"/>
</dbReference>
<evidence type="ECO:0000259" key="2">
    <source>
        <dbReference type="SMART" id="SM01008"/>
    </source>
</evidence>
<feature type="domain" description="Aldehyde oxidase/xanthine dehydrogenase a/b hammerhead" evidence="2">
    <location>
        <begin position="219"/>
        <end position="313"/>
    </location>
</feature>
<keyword evidence="4" id="KW-1185">Reference proteome</keyword>
<dbReference type="Pfam" id="PF02738">
    <property type="entry name" value="MoCoBD_1"/>
    <property type="match status" value="1"/>
</dbReference>
<organism evidence="3 4">
    <name type="scientific">Bowmanella denitrificans</name>
    <dbReference type="NCBI Taxonomy" id="366582"/>
    <lineage>
        <taxon>Bacteria</taxon>
        <taxon>Pseudomonadati</taxon>
        <taxon>Pseudomonadota</taxon>
        <taxon>Gammaproteobacteria</taxon>
        <taxon>Alteromonadales</taxon>
        <taxon>Alteromonadaceae</taxon>
        <taxon>Bowmanella</taxon>
    </lineage>
</organism>
<dbReference type="InterPro" id="IPR019546">
    <property type="entry name" value="TAT_signal_bac_arc"/>
</dbReference>
<dbReference type="PANTHER" id="PTHR47495:SF3">
    <property type="entry name" value="BLR6219 PROTEIN"/>
    <property type="match status" value="1"/>
</dbReference>
<comment type="caution">
    <text evidence="3">The sequence shown here is derived from an EMBL/GenBank/DDBJ whole genome shotgun (WGS) entry which is preliminary data.</text>
</comment>
<evidence type="ECO:0000313" key="3">
    <source>
        <dbReference type="EMBL" id="GAA0375474.1"/>
    </source>
</evidence>
<dbReference type="InterPro" id="IPR052516">
    <property type="entry name" value="N-heterocyclic_Hydroxylase"/>
</dbReference>
<dbReference type="InterPro" id="IPR046867">
    <property type="entry name" value="AldOxase/xan_DH_MoCoBD2"/>
</dbReference>
<reference evidence="3 4" key="1">
    <citation type="journal article" date="2019" name="Int. J. Syst. Evol. Microbiol.">
        <title>The Global Catalogue of Microorganisms (GCM) 10K type strain sequencing project: providing services to taxonomists for standard genome sequencing and annotation.</title>
        <authorList>
            <consortium name="The Broad Institute Genomics Platform"/>
            <consortium name="The Broad Institute Genome Sequencing Center for Infectious Disease"/>
            <person name="Wu L."/>
            <person name="Ma J."/>
        </authorList>
    </citation>
    <scope>NUCLEOTIDE SEQUENCE [LARGE SCALE GENOMIC DNA]</scope>
    <source>
        <strain evidence="3 4">JCM 13378</strain>
    </source>
</reference>
<sequence>MSMHTKGAGPGLTRRQFLKTSAYGGAMLLTLNLPGKAQANQSPGAASQWCVYVSIRPDNSVLMASPVMDMGQHMKTAGPMLLAEEMDLDWSLIEFADSCPAYFKLNADGQAEYAYSDMSTGGSHALRRNWDYMRQAGATVRRMLVEEAAARWQVSADDLRTANSYVYHPDGQRQFSYGELAEQAAARQVKPQAVQLKHNDAFGIIGTARTTVDIRQIVTGKPLFGMDAEYPGMLHAVIARSPFIDGQLLSQEAKAAKQVAGVRQLVNVPRRTEASYNGTTKQLMAPGVAVIADSLWAAMQGKQALRARWQAGAEGKSQDSEAQLAEFHRLVSDADYAGQSGISHKVRLAEGDAKTALEGAATVLDATYEVPLFAHLCMEPFNCIADVRSDSATIVVGHQFPDKVVNDVAKATGLPPLNIEVISHRMGGGFGRRWEVDYVLEAVYLSQQVGKPVKVTWQREDELEQDCFAPAMVMRVRAGMDKSNKVIAWHHRQAQTRGGARDRCFPFKLVPNYLSEHLDYLSQIATGAWRSPGHLQWAFAAESMLDELAHQAKQDPLAFRLKLMQPHKAYPHEGFGGELIDSGRMAKCYEKAAEMADWQRPRQKGIGLGIAGHFTFGSYAAFVLEVALSAENRLHIRQAWGAIDCGLAVNPNHIENQMQGGFIDGLNAALFNKADVQGGEVVTKNFHQIHFMRLSEAPPDVQVSIIQSQAMPTGVGEPPIGPAAAALANAIFAASGQRIRRLPIADAIRI</sequence>
<dbReference type="InterPro" id="IPR008274">
    <property type="entry name" value="AldOxase/xan_DH_MoCoBD1"/>
</dbReference>
<dbReference type="PROSITE" id="PS51318">
    <property type="entry name" value="TAT"/>
    <property type="match status" value="1"/>
</dbReference>
<dbReference type="Gene3D" id="3.90.1170.50">
    <property type="entry name" value="Aldehyde oxidase/xanthine dehydrogenase, a/b hammerhead"/>
    <property type="match status" value="1"/>
</dbReference>
<keyword evidence="1" id="KW-0732">Signal</keyword>
<accession>A0ABN0XXN1</accession>
<name>A0ABN0XXN1_9ALTE</name>
<dbReference type="InterPro" id="IPR000674">
    <property type="entry name" value="Ald_Oxase/Xan_DH_a/b"/>
</dbReference>
<dbReference type="PANTHER" id="PTHR47495">
    <property type="entry name" value="ALDEHYDE DEHYDROGENASE"/>
    <property type="match status" value="1"/>
</dbReference>
<dbReference type="InterPro" id="IPR006311">
    <property type="entry name" value="TAT_signal"/>
</dbReference>
<dbReference type="SUPFAM" id="SSF56003">
    <property type="entry name" value="Molybdenum cofactor-binding domain"/>
    <property type="match status" value="2"/>
</dbReference>
<dbReference type="PIRSF" id="PIRSF036389">
    <property type="entry name" value="IOR_B"/>
    <property type="match status" value="1"/>
</dbReference>
<dbReference type="Pfam" id="PF20256">
    <property type="entry name" value="MoCoBD_2"/>
    <property type="match status" value="2"/>
</dbReference>
<dbReference type="RefSeq" id="WP_343847583.1">
    <property type="nucleotide sequence ID" value="NZ_BAAAEI010000031.1"/>
</dbReference>
<dbReference type="InterPro" id="IPR012368">
    <property type="entry name" value="OxRdtase_Mopterin-bd_su_IorB"/>
</dbReference>
<proteinExistence type="predicted"/>
<evidence type="ECO:0000256" key="1">
    <source>
        <dbReference type="ARBA" id="ARBA00022729"/>
    </source>
</evidence>